<sequence length="124" mass="13839">MPKYAGGVMLKKIDTVNRSCEAGVIIAPAYHRAGMATDALHFLLTFGFEELKMHRINFITAEANLGMRGWLERVLKAHHEGTQRDLWTDGKGAFINAVEYSVLESEWFQGGKASLESKMDSYTG</sequence>
<evidence type="ECO:0000313" key="3">
    <source>
        <dbReference type="Proteomes" id="UP000305067"/>
    </source>
</evidence>
<dbReference type="EMBL" id="ML178824">
    <property type="protein sequence ID" value="TFL01516.1"/>
    <property type="molecule type" value="Genomic_DNA"/>
</dbReference>
<dbReference type="GO" id="GO:0016747">
    <property type="term" value="F:acyltransferase activity, transferring groups other than amino-acyl groups"/>
    <property type="evidence" value="ECO:0007669"/>
    <property type="project" value="InterPro"/>
</dbReference>
<gene>
    <name evidence="2" type="ORF">BDV98DRAFT_567074</name>
</gene>
<protein>
    <recommendedName>
        <fullName evidence="1">N-acetyltransferase domain-containing protein</fullName>
    </recommendedName>
</protein>
<dbReference type="PANTHER" id="PTHR43610:SF1">
    <property type="entry name" value="N-ACETYLTRANSFERASE DOMAIN-CONTAINING PROTEIN"/>
    <property type="match status" value="1"/>
</dbReference>
<dbReference type="SUPFAM" id="SSF55729">
    <property type="entry name" value="Acyl-CoA N-acyltransferases (Nat)"/>
    <property type="match status" value="1"/>
</dbReference>
<dbReference type="Proteomes" id="UP000305067">
    <property type="component" value="Unassembled WGS sequence"/>
</dbReference>
<evidence type="ECO:0000259" key="1">
    <source>
        <dbReference type="Pfam" id="PF13302"/>
    </source>
</evidence>
<proteinExistence type="predicted"/>
<accession>A0A5C3QHR4</accession>
<dbReference type="OrthoDB" id="64477at2759"/>
<dbReference type="PANTHER" id="PTHR43610">
    <property type="entry name" value="BLL6696 PROTEIN"/>
    <property type="match status" value="1"/>
</dbReference>
<organism evidence="2 3">
    <name type="scientific">Pterulicium gracile</name>
    <dbReference type="NCBI Taxonomy" id="1884261"/>
    <lineage>
        <taxon>Eukaryota</taxon>
        <taxon>Fungi</taxon>
        <taxon>Dikarya</taxon>
        <taxon>Basidiomycota</taxon>
        <taxon>Agaricomycotina</taxon>
        <taxon>Agaricomycetes</taxon>
        <taxon>Agaricomycetidae</taxon>
        <taxon>Agaricales</taxon>
        <taxon>Pleurotineae</taxon>
        <taxon>Pterulaceae</taxon>
        <taxon>Pterulicium</taxon>
    </lineage>
</organism>
<dbReference type="STRING" id="1884261.A0A5C3QHR4"/>
<keyword evidence="3" id="KW-1185">Reference proteome</keyword>
<dbReference type="InterPro" id="IPR016181">
    <property type="entry name" value="Acyl_CoA_acyltransferase"/>
</dbReference>
<feature type="domain" description="N-acetyltransferase" evidence="1">
    <location>
        <begin position="6"/>
        <end position="73"/>
    </location>
</feature>
<name>A0A5C3QHR4_9AGAR</name>
<reference evidence="2 3" key="1">
    <citation type="journal article" date="2019" name="Nat. Ecol. Evol.">
        <title>Megaphylogeny resolves global patterns of mushroom evolution.</title>
        <authorList>
            <person name="Varga T."/>
            <person name="Krizsan K."/>
            <person name="Foldi C."/>
            <person name="Dima B."/>
            <person name="Sanchez-Garcia M."/>
            <person name="Sanchez-Ramirez S."/>
            <person name="Szollosi G.J."/>
            <person name="Szarkandi J.G."/>
            <person name="Papp V."/>
            <person name="Albert L."/>
            <person name="Andreopoulos W."/>
            <person name="Angelini C."/>
            <person name="Antonin V."/>
            <person name="Barry K.W."/>
            <person name="Bougher N.L."/>
            <person name="Buchanan P."/>
            <person name="Buyck B."/>
            <person name="Bense V."/>
            <person name="Catcheside P."/>
            <person name="Chovatia M."/>
            <person name="Cooper J."/>
            <person name="Damon W."/>
            <person name="Desjardin D."/>
            <person name="Finy P."/>
            <person name="Geml J."/>
            <person name="Haridas S."/>
            <person name="Hughes K."/>
            <person name="Justo A."/>
            <person name="Karasinski D."/>
            <person name="Kautmanova I."/>
            <person name="Kiss B."/>
            <person name="Kocsube S."/>
            <person name="Kotiranta H."/>
            <person name="LaButti K.M."/>
            <person name="Lechner B.E."/>
            <person name="Liimatainen K."/>
            <person name="Lipzen A."/>
            <person name="Lukacs Z."/>
            <person name="Mihaltcheva S."/>
            <person name="Morgado L.N."/>
            <person name="Niskanen T."/>
            <person name="Noordeloos M.E."/>
            <person name="Ohm R.A."/>
            <person name="Ortiz-Santana B."/>
            <person name="Ovrebo C."/>
            <person name="Racz N."/>
            <person name="Riley R."/>
            <person name="Savchenko A."/>
            <person name="Shiryaev A."/>
            <person name="Soop K."/>
            <person name="Spirin V."/>
            <person name="Szebenyi C."/>
            <person name="Tomsovsky M."/>
            <person name="Tulloss R.E."/>
            <person name="Uehling J."/>
            <person name="Grigoriev I.V."/>
            <person name="Vagvolgyi C."/>
            <person name="Papp T."/>
            <person name="Martin F.M."/>
            <person name="Miettinen O."/>
            <person name="Hibbett D.S."/>
            <person name="Nagy L.G."/>
        </authorList>
    </citation>
    <scope>NUCLEOTIDE SEQUENCE [LARGE SCALE GENOMIC DNA]</scope>
    <source>
        <strain evidence="2 3">CBS 309.79</strain>
    </source>
</reference>
<dbReference type="Gene3D" id="3.40.630.30">
    <property type="match status" value="1"/>
</dbReference>
<dbReference type="Pfam" id="PF13302">
    <property type="entry name" value="Acetyltransf_3"/>
    <property type="match status" value="1"/>
</dbReference>
<evidence type="ECO:0000313" key="2">
    <source>
        <dbReference type="EMBL" id="TFL01516.1"/>
    </source>
</evidence>
<dbReference type="InterPro" id="IPR000182">
    <property type="entry name" value="GNAT_dom"/>
</dbReference>
<dbReference type="AlphaFoldDB" id="A0A5C3QHR4"/>